<dbReference type="CDD" id="cd00047">
    <property type="entry name" value="PTPc"/>
    <property type="match status" value="1"/>
</dbReference>
<dbReference type="eggNOG" id="KOG0789">
    <property type="taxonomic scope" value="Eukaryota"/>
</dbReference>
<dbReference type="InterPro" id="IPR000387">
    <property type="entry name" value="Tyr_Pase_dom"/>
</dbReference>
<gene>
    <name evidence="4" type="ORF">BXYJ_LOCUS2076</name>
</gene>
<feature type="domain" description="Tyrosine specific protein phosphatases" evidence="3">
    <location>
        <begin position="352"/>
        <end position="422"/>
    </location>
</feature>
<dbReference type="InterPro" id="IPR003595">
    <property type="entry name" value="Tyr_Pase_cat"/>
</dbReference>
<dbReference type="AlphaFoldDB" id="A0A1I7S7R9"/>
<dbReference type="PRINTS" id="PR00700">
    <property type="entry name" value="PRTYPHPHTASE"/>
</dbReference>
<dbReference type="PROSITE" id="PS00383">
    <property type="entry name" value="TYR_PHOSPHATASE_1"/>
    <property type="match status" value="1"/>
</dbReference>
<dbReference type="Pfam" id="PF00102">
    <property type="entry name" value="Y_phosphatase"/>
    <property type="match status" value="1"/>
</dbReference>
<feature type="region of interest" description="Disordered" evidence="1">
    <location>
        <begin position="109"/>
        <end position="146"/>
    </location>
</feature>
<dbReference type="WBParaSite" id="BXY_0906000.1">
    <property type="protein sequence ID" value="BXY_0906000.1"/>
    <property type="gene ID" value="BXY_0906000"/>
</dbReference>
<dbReference type="SMART" id="SM00404">
    <property type="entry name" value="PTPc_motif"/>
    <property type="match status" value="1"/>
</dbReference>
<feature type="compositionally biased region" description="Basic and acidic residues" evidence="1">
    <location>
        <begin position="11"/>
        <end position="27"/>
    </location>
</feature>
<evidence type="ECO:0000259" key="2">
    <source>
        <dbReference type="PROSITE" id="PS50055"/>
    </source>
</evidence>
<proteinExistence type="predicted"/>
<dbReference type="InterPro" id="IPR000242">
    <property type="entry name" value="PTP_cat"/>
</dbReference>
<dbReference type="InterPro" id="IPR016130">
    <property type="entry name" value="Tyr_Pase_AS"/>
</dbReference>
<evidence type="ECO:0000259" key="3">
    <source>
        <dbReference type="PROSITE" id="PS50056"/>
    </source>
</evidence>
<reference evidence="8" key="1">
    <citation type="submission" date="2016-11" db="UniProtKB">
        <authorList>
            <consortium name="WormBaseParasite"/>
        </authorList>
    </citation>
    <scope>IDENTIFICATION</scope>
</reference>
<dbReference type="PANTHER" id="PTHR46163">
    <property type="entry name" value="TYROSINE-PROTEIN PHOSPHATASE-RELATED"/>
    <property type="match status" value="1"/>
</dbReference>
<protein>
    <submittedName>
        <fullName evidence="4">(pine wood nematode) hypothetical protein</fullName>
    </submittedName>
</protein>
<dbReference type="Proteomes" id="UP000582659">
    <property type="component" value="Unassembled WGS sequence"/>
</dbReference>
<evidence type="ECO:0000256" key="1">
    <source>
        <dbReference type="SAM" id="MobiDB-lite"/>
    </source>
</evidence>
<organism evidence="6 8">
    <name type="scientific">Bursaphelenchus xylophilus</name>
    <name type="common">Pinewood nematode worm</name>
    <name type="synonym">Aphelenchoides xylophilus</name>
    <dbReference type="NCBI Taxonomy" id="6326"/>
    <lineage>
        <taxon>Eukaryota</taxon>
        <taxon>Metazoa</taxon>
        <taxon>Ecdysozoa</taxon>
        <taxon>Nematoda</taxon>
        <taxon>Chromadorea</taxon>
        <taxon>Rhabditida</taxon>
        <taxon>Tylenchina</taxon>
        <taxon>Tylenchomorpha</taxon>
        <taxon>Aphelenchoidea</taxon>
        <taxon>Aphelenchoididae</taxon>
        <taxon>Bursaphelenchus</taxon>
    </lineage>
</organism>
<feature type="compositionally biased region" description="Basic and acidic residues" evidence="1">
    <location>
        <begin position="63"/>
        <end position="87"/>
    </location>
</feature>
<dbReference type="GO" id="GO:0004725">
    <property type="term" value="F:protein tyrosine phosphatase activity"/>
    <property type="evidence" value="ECO:0007669"/>
    <property type="project" value="InterPro"/>
</dbReference>
<dbReference type="PROSITE" id="PS50055">
    <property type="entry name" value="TYR_PHOSPHATASE_PTP"/>
    <property type="match status" value="1"/>
</dbReference>
<keyword evidence="7" id="KW-1185">Reference proteome</keyword>
<accession>A0A1I7S7R9</accession>
<sequence>MRKRPSTPLKPKGETKEPAAKGNKKQDQAPTKDSTGRAKTPVRKSRKKGNQTKEEAETVETVKSSEKEKDKEKGDKTEKIELPKKIVDKETKNALIKKSRRSIIQALSTKKSTTRTYMDNVKEDDASDIEVDPKNEKEKKKEDKTGGKTEIQSMYYIGDPRITFVNAFAKAGVKRLMKEFVGLRRFTPKGATTKNFEKYMNRNRYADVPCLDSTRIVLKGRQDNDDYIHANKVMVPGNNSIPYICCQGPMSETCEDFWYMVLQEKAAVIVMLCDFVEDETEKCANYYPLNTGEVGTYGILRVKNEKSSPAGLDTAVISQLEVEGIDDALSVTHLRWSDWQDHTAPLEAGTVIKLLKMAKKYSNGRPVVVHCSAGIGRTGTFVALDYVYEKLKVCAGKSTMVDVVKELRGYRMHAVQSAPQYVFLHLATMMWMFTDNPHVEKTPAHNQFIQDYSKYMKKLSQKIAKKKKT</sequence>
<dbReference type="EMBL" id="CAJFCV020000001">
    <property type="protein sequence ID" value="CAG9086906.1"/>
    <property type="molecule type" value="Genomic_DNA"/>
</dbReference>
<evidence type="ECO:0000313" key="8">
    <source>
        <dbReference type="WBParaSite" id="BXY_0906000.1"/>
    </source>
</evidence>
<dbReference type="Gene3D" id="3.90.190.10">
    <property type="entry name" value="Protein tyrosine phosphatase superfamily"/>
    <property type="match status" value="1"/>
</dbReference>
<dbReference type="Proteomes" id="UP000659654">
    <property type="component" value="Unassembled WGS sequence"/>
</dbReference>
<name>A0A1I7S7R9_BURXY</name>
<evidence type="ECO:0000313" key="4">
    <source>
        <dbReference type="EMBL" id="CAD5210733.1"/>
    </source>
</evidence>
<dbReference type="Proteomes" id="UP000095284">
    <property type="component" value="Unplaced"/>
</dbReference>
<feature type="domain" description="Tyrosine-protein phosphatase" evidence="2">
    <location>
        <begin position="176"/>
        <end position="431"/>
    </location>
</feature>
<dbReference type="SMR" id="A0A1I7S7R9"/>
<reference evidence="5" key="2">
    <citation type="submission" date="2020-08" db="EMBL/GenBank/DDBJ databases">
        <authorList>
            <person name="Kikuchi T."/>
        </authorList>
    </citation>
    <scope>NUCLEOTIDE SEQUENCE</scope>
    <source>
        <strain evidence="4">Ka4C1</strain>
    </source>
</reference>
<dbReference type="EMBL" id="CAJFDI010000001">
    <property type="protein sequence ID" value="CAD5210733.1"/>
    <property type="molecule type" value="Genomic_DNA"/>
</dbReference>
<evidence type="ECO:0000313" key="6">
    <source>
        <dbReference type="Proteomes" id="UP000095284"/>
    </source>
</evidence>
<dbReference type="InterPro" id="IPR029021">
    <property type="entry name" value="Prot-tyrosine_phosphatase-like"/>
</dbReference>
<dbReference type="SMART" id="SM00194">
    <property type="entry name" value="PTPc"/>
    <property type="match status" value="1"/>
</dbReference>
<dbReference type="OrthoDB" id="8609993at2759"/>
<dbReference type="SUPFAM" id="SSF52799">
    <property type="entry name" value="(Phosphotyrosine protein) phosphatases II"/>
    <property type="match status" value="1"/>
</dbReference>
<feature type="compositionally biased region" description="Basic residues" evidence="1">
    <location>
        <begin position="40"/>
        <end position="50"/>
    </location>
</feature>
<dbReference type="PROSITE" id="PS50056">
    <property type="entry name" value="TYR_PHOSPHATASE_2"/>
    <property type="match status" value="1"/>
</dbReference>
<evidence type="ECO:0000313" key="5">
    <source>
        <dbReference type="EMBL" id="CAG9086906.1"/>
    </source>
</evidence>
<dbReference type="InterPro" id="IPR052782">
    <property type="entry name" value="Oocyte-zygote_transition_reg"/>
</dbReference>
<evidence type="ECO:0000313" key="7">
    <source>
        <dbReference type="Proteomes" id="UP000659654"/>
    </source>
</evidence>
<feature type="compositionally biased region" description="Basic and acidic residues" evidence="1">
    <location>
        <begin position="131"/>
        <end position="146"/>
    </location>
</feature>
<feature type="region of interest" description="Disordered" evidence="1">
    <location>
        <begin position="1"/>
        <end position="87"/>
    </location>
</feature>